<keyword evidence="1" id="KW-0433">Leucine-rich repeat</keyword>
<evidence type="ECO:0000313" key="7">
    <source>
        <dbReference type="EMBL" id="GAU20835.1"/>
    </source>
</evidence>
<dbReference type="InterPro" id="IPR056789">
    <property type="entry name" value="LRR_R13L1-DRL21"/>
</dbReference>
<dbReference type="SUPFAM" id="SSF52058">
    <property type="entry name" value="L domain-like"/>
    <property type="match status" value="1"/>
</dbReference>
<dbReference type="PANTHER" id="PTHR36766">
    <property type="entry name" value="PLANT BROAD-SPECTRUM MILDEW RESISTANCE PROTEIN RPW8"/>
    <property type="match status" value="1"/>
</dbReference>
<dbReference type="GO" id="GO:0043531">
    <property type="term" value="F:ADP binding"/>
    <property type="evidence" value="ECO:0007669"/>
    <property type="project" value="InterPro"/>
</dbReference>
<dbReference type="Gene3D" id="3.80.10.10">
    <property type="entry name" value="Ribonuclease Inhibitor"/>
    <property type="match status" value="2"/>
</dbReference>
<evidence type="ECO:0000259" key="4">
    <source>
        <dbReference type="Pfam" id="PF00931"/>
    </source>
</evidence>
<accession>A0A2Z6M6H7</accession>
<name>A0A2Z6M6H7_TRISU</name>
<evidence type="ECO:0000256" key="2">
    <source>
        <dbReference type="ARBA" id="ARBA00022737"/>
    </source>
</evidence>
<dbReference type="Proteomes" id="UP000242715">
    <property type="component" value="Unassembled WGS sequence"/>
</dbReference>
<protein>
    <submittedName>
        <fullName evidence="7">Uncharacterized protein</fullName>
    </submittedName>
</protein>
<dbReference type="Pfam" id="PF25019">
    <property type="entry name" value="LRR_R13L1-DRL21"/>
    <property type="match status" value="1"/>
</dbReference>
<dbReference type="EMBL" id="DF973221">
    <property type="protein sequence ID" value="GAU20835.1"/>
    <property type="molecule type" value="Genomic_DNA"/>
</dbReference>
<gene>
    <name evidence="7" type="ORF">TSUD_120270</name>
</gene>
<dbReference type="FunFam" id="3.40.50.300:FF:001091">
    <property type="entry name" value="Probable disease resistance protein At1g61300"/>
    <property type="match status" value="1"/>
</dbReference>
<dbReference type="InterPro" id="IPR032675">
    <property type="entry name" value="LRR_dom_sf"/>
</dbReference>
<dbReference type="SUPFAM" id="SSF52047">
    <property type="entry name" value="RNI-like"/>
    <property type="match status" value="1"/>
</dbReference>
<dbReference type="Gene3D" id="1.10.10.10">
    <property type="entry name" value="Winged helix-like DNA-binding domain superfamily/Winged helix DNA-binding domain"/>
    <property type="match status" value="1"/>
</dbReference>
<dbReference type="Pfam" id="PF00931">
    <property type="entry name" value="NB-ARC"/>
    <property type="match status" value="1"/>
</dbReference>
<organism evidence="7 8">
    <name type="scientific">Trifolium subterraneum</name>
    <name type="common">Subterranean clover</name>
    <dbReference type="NCBI Taxonomy" id="3900"/>
    <lineage>
        <taxon>Eukaryota</taxon>
        <taxon>Viridiplantae</taxon>
        <taxon>Streptophyta</taxon>
        <taxon>Embryophyta</taxon>
        <taxon>Tracheophyta</taxon>
        <taxon>Spermatophyta</taxon>
        <taxon>Magnoliopsida</taxon>
        <taxon>eudicotyledons</taxon>
        <taxon>Gunneridae</taxon>
        <taxon>Pentapetalae</taxon>
        <taxon>rosids</taxon>
        <taxon>fabids</taxon>
        <taxon>Fabales</taxon>
        <taxon>Fabaceae</taxon>
        <taxon>Papilionoideae</taxon>
        <taxon>50 kb inversion clade</taxon>
        <taxon>NPAAA clade</taxon>
        <taxon>Hologalegina</taxon>
        <taxon>IRL clade</taxon>
        <taxon>Trifolieae</taxon>
        <taxon>Trifolium</taxon>
    </lineage>
</organism>
<dbReference type="GO" id="GO:0006952">
    <property type="term" value="P:defense response"/>
    <property type="evidence" value="ECO:0007669"/>
    <property type="project" value="UniProtKB-KW"/>
</dbReference>
<keyword evidence="3" id="KW-0611">Plant defense</keyword>
<feature type="domain" description="R13L1/DRL21-like LRR repeat region" evidence="6">
    <location>
        <begin position="550"/>
        <end position="677"/>
    </location>
</feature>
<keyword evidence="2" id="KW-0677">Repeat</keyword>
<feature type="domain" description="Disease resistance protein winged helix" evidence="5">
    <location>
        <begin position="289"/>
        <end position="361"/>
    </location>
</feature>
<evidence type="ECO:0000256" key="3">
    <source>
        <dbReference type="ARBA" id="ARBA00022821"/>
    </source>
</evidence>
<dbReference type="Pfam" id="PF23559">
    <property type="entry name" value="WHD_DRP"/>
    <property type="match status" value="1"/>
</dbReference>
<proteinExistence type="predicted"/>
<dbReference type="PANTHER" id="PTHR36766:SF51">
    <property type="entry name" value="DISEASE RESISTANCE RPP13-LIKE PROTEIN 1"/>
    <property type="match status" value="1"/>
</dbReference>
<dbReference type="InterPro" id="IPR042197">
    <property type="entry name" value="Apaf_helical"/>
</dbReference>
<dbReference type="InterPro" id="IPR002182">
    <property type="entry name" value="NB-ARC"/>
</dbReference>
<dbReference type="OrthoDB" id="775811at2759"/>
<dbReference type="InterPro" id="IPR036388">
    <property type="entry name" value="WH-like_DNA-bd_sf"/>
</dbReference>
<dbReference type="InterPro" id="IPR058922">
    <property type="entry name" value="WHD_DRP"/>
</dbReference>
<feature type="domain" description="NB-ARC" evidence="4">
    <location>
        <begin position="34"/>
        <end position="206"/>
    </location>
</feature>
<evidence type="ECO:0000313" key="8">
    <source>
        <dbReference type="Proteomes" id="UP000242715"/>
    </source>
</evidence>
<reference evidence="8" key="1">
    <citation type="journal article" date="2017" name="Front. Plant Sci.">
        <title>Climate Clever Clovers: New Paradigm to Reduce the Environmental Footprint of Ruminants by Breeding Low Methanogenic Forages Utilizing Haplotype Variation.</title>
        <authorList>
            <person name="Kaur P."/>
            <person name="Appels R."/>
            <person name="Bayer P.E."/>
            <person name="Keeble-Gagnere G."/>
            <person name="Wang J."/>
            <person name="Hirakawa H."/>
            <person name="Shirasawa K."/>
            <person name="Vercoe P."/>
            <person name="Stefanova K."/>
            <person name="Durmic Z."/>
            <person name="Nichols P."/>
            <person name="Revell C."/>
            <person name="Isobe S.N."/>
            <person name="Edwards D."/>
            <person name="Erskine W."/>
        </authorList>
    </citation>
    <scope>NUCLEOTIDE SEQUENCE [LARGE SCALE GENOMIC DNA]</scope>
    <source>
        <strain evidence="8">cv. Daliak</strain>
    </source>
</reference>
<dbReference type="Gene3D" id="3.40.50.300">
    <property type="entry name" value="P-loop containing nucleotide triphosphate hydrolases"/>
    <property type="match status" value="1"/>
</dbReference>
<evidence type="ECO:0000259" key="6">
    <source>
        <dbReference type="Pfam" id="PF25019"/>
    </source>
</evidence>
<dbReference type="InterPro" id="IPR027417">
    <property type="entry name" value="P-loop_NTPase"/>
</dbReference>
<evidence type="ECO:0000256" key="1">
    <source>
        <dbReference type="ARBA" id="ARBA00022614"/>
    </source>
</evidence>
<evidence type="ECO:0000259" key="5">
    <source>
        <dbReference type="Pfam" id="PF23559"/>
    </source>
</evidence>
<dbReference type="AlphaFoldDB" id="A0A2Z6M6H7"/>
<sequence length="911" mass="103955">MFGLQEATTCDNHVWENLSTTTSLVDESFIYGREHEKEEIVHFLLADTDCDKQISIISIVGLGGMGKTALAQLVFNDHRIKEQFEIKAWVSVSQSIGLVSLAQSILKSFQSSAADSQDLEILQHQLQQRLTGKRCLLILDDVWSRNKNMLECLLLPFSHGSSGSKIIVTTRDKEVASIMLSTRLLHLKQLQENDSWSLFVKHAFRGRNVVEYPDLELIGKKIVEKCGGLPLALKTLGSILRTKSSESEWVKILETDLCRNDDNNINPLLRLSYLNLPSNVKRCFAYCSIFPKGYEFDKGGLIKLWMAEGLLKCWGRDNSEEELGNEFFHNLVSISFFQQSVMPTWAGKYYFIIHNIVNELAKSVSGESRLRIESDNVQDIPERTRHIWCCLDLKDGDRKLEHISKIEGLHSLTVEAHGYVDQRFKISTNVQQKLFSRLKYLRMLSFSSCNLLDLADEIGKLKLMCYLDLSYTEIACLPNSICMLYNLQTLLLQDCFKLTELPSDFYKLVNLHHLNLEGTSIKNMPTKIGGLNNLEMLTDFVVGEQHGIDIKQLGKLNQLRGKLRISGLENVIDPADVVAANLQRKEYLEELSMSYDQWREIDGSVTEADVVLEALKPNKHLMKLTIKDYRDNSFPNWLGCHHLLNLVSLELLGCKFPSHMPPLGQFPFLKKLTISGCDGIEIIGTKFYGYNSSNVRFRSFETLRFEHMSEWKEWLCLDGFPLLQDLCIKHCPKLRSALPQNLPSLQKLEIIDCQELEASIPRADNISWHSSSLPFALHLFTNLNSLVLYDSPWLESFLGWQFPSNLCSLGIERCPKLMASREEWGLFQVNSLEQFRVSDDFEIFESFPEECLLPSSINSLELINCSNLRIINYKGLLHLASLEYLYIEDCPCLESLPEEGLPNSLSTLSIN</sequence>
<dbReference type="SUPFAM" id="SSF52540">
    <property type="entry name" value="P-loop containing nucleoside triphosphate hydrolases"/>
    <property type="match status" value="1"/>
</dbReference>
<keyword evidence="8" id="KW-1185">Reference proteome</keyword>
<dbReference type="Gene3D" id="1.10.8.430">
    <property type="entry name" value="Helical domain of apoptotic protease-activating factors"/>
    <property type="match status" value="1"/>
</dbReference>
<dbReference type="PRINTS" id="PR00364">
    <property type="entry name" value="DISEASERSIST"/>
</dbReference>